<evidence type="ECO:0000256" key="1">
    <source>
        <dbReference type="SAM" id="MobiDB-lite"/>
    </source>
</evidence>
<organism evidence="2">
    <name type="scientific">uncultured Rubrobacteraceae bacterium</name>
    <dbReference type="NCBI Taxonomy" id="349277"/>
    <lineage>
        <taxon>Bacteria</taxon>
        <taxon>Bacillati</taxon>
        <taxon>Actinomycetota</taxon>
        <taxon>Rubrobacteria</taxon>
        <taxon>Rubrobacterales</taxon>
        <taxon>Rubrobacteraceae</taxon>
        <taxon>environmental samples</taxon>
    </lineage>
</organism>
<feature type="region of interest" description="Disordered" evidence="1">
    <location>
        <begin position="1"/>
        <end position="88"/>
    </location>
</feature>
<dbReference type="AlphaFoldDB" id="A0A6J4P5P7"/>
<name>A0A6J4P5P7_9ACTN</name>
<protein>
    <submittedName>
        <fullName evidence="2">Uncharacterized protein</fullName>
    </submittedName>
</protein>
<reference evidence="2" key="1">
    <citation type="submission" date="2020-02" db="EMBL/GenBank/DDBJ databases">
        <authorList>
            <person name="Meier V. D."/>
        </authorList>
    </citation>
    <scope>NUCLEOTIDE SEQUENCE</scope>
    <source>
        <strain evidence="2">AVDCRST_MAG03</strain>
    </source>
</reference>
<feature type="non-terminal residue" evidence="2">
    <location>
        <position position="1"/>
    </location>
</feature>
<dbReference type="EMBL" id="CADCUT010000102">
    <property type="protein sequence ID" value="CAA9406838.1"/>
    <property type="molecule type" value="Genomic_DNA"/>
</dbReference>
<evidence type="ECO:0000313" key="2">
    <source>
        <dbReference type="EMBL" id="CAA9406838.1"/>
    </source>
</evidence>
<accession>A0A6J4P5P7</accession>
<proteinExistence type="predicted"/>
<feature type="compositionally biased region" description="Basic and acidic residues" evidence="1">
    <location>
        <begin position="7"/>
        <end position="34"/>
    </location>
</feature>
<feature type="non-terminal residue" evidence="2">
    <location>
        <position position="109"/>
    </location>
</feature>
<sequence length="109" mass="11292">VPMHGRAPKEDRRQDPGEERRAATASSDRRDPGPRPRGGQGGPGQCSPRGRAGRGRCRLGPLPSCPAPPHRGGCAAGGRPHGVRRGRGAPPRLRALLLHPEGRAAAGGV</sequence>
<gene>
    <name evidence="2" type="ORF">AVDCRST_MAG03-1580</name>
</gene>